<keyword evidence="9" id="KW-0807">Transducer</keyword>
<keyword evidence="5" id="KW-0552">Olfaction</keyword>
<dbReference type="GO" id="GO:0007165">
    <property type="term" value="P:signal transduction"/>
    <property type="evidence" value="ECO:0007669"/>
    <property type="project" value="UniProtKB-KW"/>
</dbReference>
<dbReference type="PANTHER" id="PTHR21137:SF35">
    <property type="entry name" value="ODORANT RECEPTOR 19A-RELATED"/>
    <property type="match status" value="1"/>
</dbReference>
<evidence type="ECO:0000256" key="3">
    <source>
        <dbReference type="ARBA" id="ARBA00022606"/>
    </source>
</evidence>
<dbReference type="EMBL" id="LR899012">
    <property type="protein sequence ID" value="CAD7089109.1"/>
    <property type="molecule type" value="Genomic_DNA"/>
</dbReference>
<keyword evidence="3" id="KW-0716">Sensory transduction</keyword>
<keyword evidence="6 10" id="KW-1133">Transmembrane helix</keyword>
<name>A0A7R8V021_HERIL</name>
<keyword evidence="7 10" id="KW-0472">Membrane</keyword>
<proteinExistence type="predicted"/>
<keyword evidence="12" id="KW-1185">Reference proteome</keyword>
<evidence type="ECO:0000256" key="7">
    <source>
        <dbReference type="ARBA" id="ARBA00023136"/>
    </source>
</evidence>
<dbReference type="GO" id="GO:0004984">
    <property type="term" value="F:olfactory receptor activity"/>
    <property type="evidence" value="ECO:0007669"/>
    <property type="project" value="InterPro"/>
</dbReference>
<feature type="transmembrane region" description="Helical" evidence="10">
    <location>
        <begin position="229"/>
        <end position="250"/>
    </location>
</feature>
<evidence type="ECO:0000256" key="8">
    <source>
        <dbReference type="ARBA" id="ARBA00023170"/>
    </source>
</evidence>
<accession>A0A7R8V021</accession>
<dbReference type="Pfam" id="PF02949">
    <property type="entry name" value="7tm_6"/>
    <property type="match status" value="1"/>
</dbReference>
<evidence type="ECO:0008006" key="13">
    <source>
        <dbReference type="Google" id="ProtNLM"/>
    </source>
</evidence>
<evidence type="ECO:0000256" key="2">
    <source>
        <dbReference type="ARBA" id="ARBA00022475"/>
    </source>
</evidence>
<dbReference type="Proteomes" id="UP000594454">
    <property type="component" value="Chromosome 4"/>
</dbReference>
<comment type="subcellular location">
    <subcellularLocation>
        <location evidence="1">Cell membrane</location>
        <topology evidence="1">Multi-pass membrane protein</topology>
    </subcellularLocation>
</comment>
<evidence type="ECO:0000313" key="12">
    <source>
        <dbReference type="Proteomes" id="UP000594454"/>
    </source>
</evidence>
<dbReference type="AlphaFoldDB" id="A0A7R8V021"/>
<keyword evidence="4 10" id="KW-0812">Transmembrane</keyword>
<keyword evidence="2" id="KW-1003">Cell membrane</keyword>
<feature type="transmembrane region" description="Helical" evidence="10">
    <location>
        <begin position="293"/>
        <end position="312"/>
    </location>
</feature>
<dbReference type="InterPro" id="IPR004117">
    <property type="entry name" value="7tm6_olfct_rcpt"/>
</dbReference>
<dbReference type="GO" id="GO:0005549">
    <property type="term" value="F:odorant binding"/>
    <property type="evidence" value="ECO:0007669"/>
    <property type="project" value="InterPro"/>
</dbReference>
<sequence>MQMFFVKDLKQLLNNLPMNMSIIICLAKFATFLNKRRELIRIHLLFAKLDRKQLTSEEIESLNNRLGLCKKITFITFVMYESVASTAAINAAFSHRKSLLFEIWTPYDYHNPPLVYWATFTAQFIIFVSLSIQNLTNDVSGPLYFIMLNKHLEIVLDRIRRVGWDKKKTQDENYQDFINCIEDHRIIMSIFDVLQNTVSYTVFIQFVTSAVVLAMQALLYVLYPPDLSQLGIIFFYFLDVTMEILACCYFSNNFMVITDKTVTAIFSSNFIDQSQKFRKTAIVFMQMTQKSHVLVAGKIFPVTLTTFMLASLQRFR</sequence>
<protein>
    <recommendedName>
        <fullName evidence="13">Odorant receptor</fullName>
    </recommendedName>
</protein>
<dbReference type="PANTHER" id="PTHR21137">
    <property type="entry name" value="ODORANT RECEPTOR"/>
    <property type="match status" value="1"/>
</dbReference>
<evidence type="ECO:0000256" key="5">
    <source>
        <dbReference type="ARBA" id="ARBA00022725"/>
    </source>
</evidence>
<evidence type="ECO:0000256" key="6">
    <source>
        <dbReference type="ARBA" id="ARBA00022989"/>
    </source>
</evidence>
<feature type="transmembrane region" description="Helical" evidence="10">
    <location>
        <begin position="114"/>
        <end position="132"/>
    </location>
</feature>
<evidence type="ECO:0000256" key="1">
    <source>
        <dbReference type="ARBA" id="ARBA00004651"/>
    </source>
</evidence>
<feature type="transmembrane region" description="Helical" evidence="10">
    <location>
        <begin position="72"/>
        <end position="94"/>
    </location>
</feature>
<dbReference type="GO" id="GO:0005886">
    <property type="term" value="C:plasma membrane"/>
    <property type="evidence" value="ECO:0007669"/>
    <property type="project" value="UniProtKB-SubCell"/>
</dbReference>
<feature type="transmembrane region" description="Helical" evidence="10">
    <location>
        <begin position="198"/>
        <end position="223"/>
    </location>
</feature>
<dbReference type="OrthoDB" id="7548151at2759"/>
<gene>
    <name evidence="11" type="ORF">HERILL_LOCUS11687</name>
</gene>
<reference evidence="11 12" key="1">
    <citation type="submission" date="2020-11" db="EMBL/GenBank/DDBJ databases">
        <authorList>
            <person name="Wallbank WR R."/>
            <person name="Pardo Diaz C."/>
            <person name="Kozak K."/>
            <person name="Martin S."/>
            <person name="Jiggins C."/>
            <person name="Moest M."/>
            <person name="Warren A I."/>
            <person name="Generalovic N T."/>
            <person name="Byers J.R.P. K."/>
            <person name="Montejo-Kovacevich G."/>
            <person name="Yen C E."/>
        </authorList>
    </citation>
    <scope>NUCLEOTIDE SEQUENCE [LARGE SCALE GENOMIC DNA]</scope>
</reference>
<feature type="transmembrane region" description="Helical" evidence="10">
    <location>
        <begin position="12"/>
        <end position="33"/>
    </location>
</feature>
<evidence type="ECO:0000256" key="10">
    <source>
        <dbReference type="SAM" id="Phobius"/>
    </source>
</evidence>
<organism evidence="11 12">
    <name type="scientific">Hermetia illucens</name>
    <name type="common">Black soldier fly</name>
    <dbReference type="NCBI Taxonomy" id="343691"/>
    <lineage>
        <taxon>Eukaryota</taxon>
        <taxon>Metazoa</taxon>
        <taxon>Ecdysozoa</taxon>
        <taxon>Arthropoda</taxon>
        <taxon>Hexapoda</taxon>
        <taxon>Insecta</taxon>
        <taxon>Pterygota</taxon>
        <taxon>Neoptera</taxon>
        <taxon>Endopterygota</taxon>
        <taxon>Diptera</taxon>
        <taxon>Brachycera</taxon>
        <taxon>Stratiomyomorpha</taxon>
        <taxon>Stratiomyidae</taxon>
        <taxon>Hermetiinae</taxon>
        <taxon>Hermetia</taxon>
    </lineage>
</organism>
<evidence type="ECO:0000313" key="11">
    <source>
        <dbReference type="EMBL" id="CAD7089109.1"/>
    </source>
</evidence>
<evidence type="ECO:0000256" key="9">
    <source>
        <dbReference type="ARBA" id="ARBA00023224"/>
    </source>
</evidence>
<keyword evidence="8" id="KW-0675">Receptor</keyword>
<evidence type="ECO:0000256" key="4">
    <source>
        <dbReference type="ARBA" id="ARBA00022692"/>
    </source>
</evidence>
<dbReference type="InParanoid" id="A0A7R8V021"/>